<reference evidence="3" key="1">
    <citation type="journal article" date="2016" name="Nat. Commun.">
        <title>The Gonium pectorale genome demonstrates co-option of cell cycle regulation during the evolution of multicellularity.</title>
        <authorList>
            <person name="Hanschen E.R."/>
            <person name="Marriage T.N."/>
            <person name="Ferris P.J."/>
            <person name="Hamaji T."/>
            <person name="Toyoda A."/>
            <person name="Fujiyama A."/>
            <person name="Neme R."/>
            <person name="Noguchi H."/>
            <person name="Minakuchi Y."/>
            <person name="Suzuki M."/>
            <person name="Kawai-Toyooka H."/>
            <person name="Smith D.R."/>
            <person name="Sparks H."/>
            <person name="Anderson J."/>
            <person name="Bakaric R."/>
            <person name="Luria V."/>
            <person name="Karger A."/>
            <person name="Kirschner M.W."/>
            <person name="Durand P.M."/>
            <person name="Michod R.E."/>
            <person name="Nozaki H."/>
            <person name="Olson B.J."/>
        </authorList>
    </citation>
    <scope>NUCLEOTIDE SEQUENCE [LARGE SCALE GENOMIC DNA]</scope>
    <source>
        <strain evidence="3">NIES-2863</strain>
    </source>
</reference>
<gene>
    <name evidence="2" type="ORF">GPECTOR_30g151</name>
</gene>
<comment type="caution">
    <text evidence="2">The sequence shown here is derived from an EMBL/GenBank/DDBJ whole genome shotgun (WGS) entry which is preliminary data.</text>
</comment>
<sequence>MVLDLLHVDPAFRGSLVRGGRMLAAAVVAATFALAARGADVPGSPPPPPNTGARGGAQPAPPHCSSNDGGGGGGVPCLPFLPLLSDLTGLPAEVLLAAAEGVLGAVLQVEEAPPQSNPLRS</sequence>
<evidence type="ECO:0000313" key="2">
    <source>
        <dbReference type="EMBL" id="KXZ48056.1"/>
    </source>
</evidence>
<feature type="region of interest" description="Disordered" evidence="1">
    <location>
        <begin position="38"/>
        <end position="71"/>
    </location>
</feature>
<evidence type="ECO:0000313" key="3">
    <source>
        <dbReference type="Proteomes" id="UP000075714"/>
    </source>
</evidence>
<organism evidence="2 3">
    <name type="scientific">Gonium pectorale</name>
    <name type="common">Green alga</name>
    <dbReference type="NCBI Taxonomy" id="33097"/>
    <lineage>
        <taxon>Eukaryota</taxon>
        <taxon>Viridiplantae</taxon>
        <taxon>Chlorophyta</taxon>
        <taxon>core chlorophytes</taxon>
        <taxon>Chlorophyceae</taxon>
        <taxon>CS clade</taxon>
        <taxon>Chlamydomonadales</taxon>
        <taxon>Volvocaceae</taxon>
        <taxon>Gonium</taxon>
    </lineage>
</organism>
<proteinExistence type="predicted"/>
<dbReference type="EMBL" id="LSYV01000031">
    <property type="protein sequence ID" value="KXZ48056.1"/>
    <property type="molecule type" value="Genomic_DNA"/>
</dbReference>
<dbReference type="AlphaFoldDB" id="A0A150GDZ6"/>
<keyword evidence="3" id="KW-1185">Reference proteome</keyword>
<evidence type="ECO:0000256" key="1">
    <source>
        <dbReference type="SAM" id="MobiDB-lite"/>
    </source>
</evidence>
<accession>A0A150GDZ6</accession>
<name>A0A150GDZ6_GONPE</name>
<protein>
    <submittedName>
        <fullName evidence="2">Uncharacterized protein</fullName>
    </submittedName>
</protein>
<dbReference type="Proteomes" id="UP000075714">
    <property type="component" value="Unassembled WGS sequence"/>
</dbReference>